<dbReference type="AlphaFoldDB" id="A0A8C1ZIM5"/>
<dbReference type="PROSITE" id="PS50096">
    <property type="entry name" value="IQ"/>
    <property type="match status" value="1"/>
</dbReference>
<feature type="repeat" description="ANK" evidence="1">
    <location>
        <begin position="90"/>
        <end position="112"/>
    </location>
</feature>
<dbReference type="PROSITE" id="PS50297">
    <property type="entry name" value="ANK_REP_REGION"/>
    <property type="match status" value="1"/>
</dbReference>
<reference evidence="3" key="1">
    <citation type="submission" date="2025-08" db="UniProtKB">
        <authorList>
            <consortium name="Ensembl"/>
        </authorList>
    </citation>
    <scope>IDENTIFICATION</scope>
</reference>
<dbReference type="FunFam" id="1.25.40.20:FF:000165">
    <property type="entry name" value="calmodulin-binding transcription activator 1 isoform X2"/>
    <property type="match status" value="1"/>
</dbReference>
<dbReference type="GO" id="GO:0005634">
    <property type="term" value="C:nucleus"/>
    <property type="evidence" value="ECO:0007669"/>
    <property type="project" value="TreeGrafter"/>
</dbReference>
<dbReference type="SUPFAM" id="SSF48403">
    <property type="entry name" value="Ankyrin repeat"/>
    <property type="match status" value="1"/>
</dbReference>
<dbReference type="FunFam" id="1.20.5.190:FF:000038">
    <property type="entry name" value="calmodulin-binding transcription activator 1 isoform X2"/>
    <property type="match status" value="1"/>
</dbReference>
<proteinExistence type="predicted"/>
<feature type="compositionally biased region" description="Low complexity" evidence="2">
    <location>
        <begin position="20"/>
        <end position="31"/>
    </location>
</feature>
<organism evidence="3 4">
    <name type="scientific">Cyprinus carpio</name>
    <name type="common">Common carp</name>
    <dbReference type="NCBI Taxonomy" id="7962"/>
    <lineage>
        <taxon>Eukaryota</taxon>
        <taxon>Metazoa</taxon>
        <taxon>Chordata</taxon>
        <taxon>Craniata</taxon>
        <taxon>Vertebrata</taxon>
        <taxon>Euteleostomi</taxon>
        <taxon>Actinopterygii</taxon>
        <taxon>Neopterygii</taxon>
        <taxon>Teleostei</taxon>
        <taxon>Ostariophysi</taxon>
        <taxon>Cypriniformes</taxon>
        <taxon>Cyprinidae</taxon>
        <taxon>Cyprininae</taxon>
        <taxon>Cyprinus</taxon>
    </lineage>
</organism>
<feature type="compositionally biased region" description="Polar residues" evidence="2">
    <location>
        <begin position="249"/>
        <end position="258"/>
    </location>
</feature>
<feature type="compositionally biased region" description="Gly residues" evidence="2">
    <location>
        <begin position="32"/>
        <end position="46"/>
    </location>
</feature>
<dbReference type="GO" id="GO:0003712">
    <property type="term" value="F:transcription coregulator activity"/>
    <property type="evidence" value="ECO:0007669"/>
    <property type="project" value="TreeGrafter"/>
</dbReference>
<dbReference type="Ensembl" id="ENSCCRT00015084251.1">
    <property type="protein sequence ID" value="ENSCCRP00015081578.1"/>
    <property type="gene ID" value="ENSCCRG00015032638.1"/>
</dbReference>
<dbReference type="PROSITE" id="PS50088">
    <property type="entry name" value="ANK_REPEAT"/>
    <property type="match status" value="1"/>
</dbReference>
<accession>A0A8C1ZIM5</accession>
<dbReference type="GO" id="GO:0006357">
    <property type="term" value="P:regulation of transcription by RNA polymerase II"/>
    <property type="evidence" value="ECO:0007669"/>
    <property type="project" value="TreeGrafter"/>
</dbReference>
<keyword evidence="1" id="KW-0040">ANK repeat</keyword>
<dbReference type="Gene3D" id="1.20.5.190">
    <property type="match status" value="1"/>
</dbReference>
<feature type="region of interest" description="Disordered" evidence="2">
    <location>
        <begin position="196"/>
        <end position="218"/>
    </location>
</feature>
<evidence type="ECO:0000313" key="3">
    <source>
        <dbReference type="Ensembl" id="ENSCCRP00015081578.1"/>
    </source>
</evidence>
<dbReference type="GO" id="GO:0003690">
    <property type="term" value="F:double-stranded DNA binding"/>
    <property type="evidence" value="ECO:0007669"/>
    <property type="project" value="TreeGrafter"/>
</dbReference>
<dbReference type="PANTHER" id="PTHR23335">
    <property type="entry name" value="CALMODULIN-BINDING TRANSCRIPTION ACTIVATOR CAMTA"/>
    <property type="match status" value="1"/>
</dbReference>
<feature type="compositionally biased region" description="Basic and acidic residues" evidence="2">
    <location>
        <begin position="302"/>
        <end position="313"/>
    </location>
</feature>
<feature type="region of interest" description="Disordered" evidence="2">
    <location>
        <begin position="233"/>
        <end position="329"/>
    </location>
</feature>
<feature type="region of interest" description="Disordered" evidence="2">
    <location>
        <begin position="12"/>
        <end position="58"/>
    </location>
</feature>
<evidence type="ECO:0000256" key="2">
    <source>
        <dbReference type="SAM" id="MobiDB-lite"/>
    </source>
</evidence>
<name>A0A8C1ZIM5_CYPCA</name>
<sequence length="647" mass="71619">MSILERLEQMERRMAEMAGQQQQQQLTSGGPSESGGTGTGGEGGRSQGQSQGQGPAGNSFESRVVVVCEKMMNRACWAKSKHLIHSKTFRGMTLLHLAAAQGYTTLIQTLIKWRTKHADSIDLELEVDPLNVDHFSCTPLMWACALGHMEAAVVLYKWDRRALAIPDSLGRLPLAIARSRGHTKLAECLESLQREEQQSGALNTTPSMPFSPSTETSAAEGWMNVWGSETSSVGLKGSNITNLRRPRSEPSSFYSNVSHGDAPLSKKHKPNPETLQTRPSKPCSAPLGLEEQTHKPKTSPSKPREGTAEKEQGDGEQSQTKLGSTCGVPTVGLGKERLANRLRLREIASAGTISDLRTTQEDLENAGGLQNMNMMTLAEEVIEATSDRIKRENFVASETTLDGVGVSSTMSWLASYLGDAERFLFNKPLTSSPGLGPVHGGGQPELDGSLGKLGLQTPAEWTALLNASHNKEERDLTQLALSDPEQRELYEAARQVQNTFRKYKGRPLREQQELAAAVIQRCYKRYKQLTWIALKYALYKKMTLAAILIQSKFRSYHEQKKFQQSRRAAMLIQQYYRSYKELGRPNPCSRATAAALVQQKLRSSLLTKRQDQAARKIMRFLLRCRHSAFGNCMMAKDMEALLLSGHA</sequence>
<dbReference type="InterPro" id="IPR036770">
    <property type="entry name" value="Ankyrin_rpt-contain_sf"/>
</dbReference>
<dbReference type="Proteomes" id="UP000694700">
    <property type="component" value="Unplaced"/>
</dbReference>
<evidence type="ECO:0000256" key="1">
    <source>
        <dbReference type="PROSITE-ProRule" id="PRU00023"/>
    </source>
</evidence>
<dbReference type="InterPro" id="IPR002110">
    <property type="entry name" value="Ankyrin_rpt"/>
</dbReference>
<feature type="compositionally biased region" description="Polar residues" evidence="2">
    <location>
        <begin position="233"/>
        <end position="242"/>
    </location>
</feature>
<dbReference type="Gene3D" id="1.25.40.20">
    <property type="entry name" value="Ankyrin repeat-containing domain"/>
    <property type="match status" value="1"/>
</dbReference>
<feature type="compositionally biased region" description="Polar residues" evidence="2">
    <location>
        <begin position="198"/>
        <end position="217"/>
    </location>
</feature>
<dbReference type="Pfam" id="PF12796">
    <property type="entry name" value="Ank_2"/>
    <property type="match status" value="1"/>
</dbReference>
<evidence type="ECO:0000313" key="4">
    <source>
        <dbReference type="Proteomes" id="UP000694700"/>
    </source>
</evidence>
<dbReference type="PANTHER" id="PTHR23335:SF11">
    <property type="entry name" value="CALMODULIN-BINDING TRANSCRIPTION ACTIVATOR 1"/>
    <property type="match status" value="1"/>
</dbReference>
<protein>
    <submittedName>
        <fullName evidence="3">Calmodulin binding transcription activator 1b</fullName>
    </submittedName>
</protein>